<evidence type="ECO:0000256" key="1">
    <source>
        <dbReference type="SAM" id="Phobius"/>
    </source>
</evidence>
<dbReference type="Proteomes" id="UP000244496">
    <property type="component" value="Chromosome"/>
</dbReference>
<name>A0A2S0UHL2_9RHOB</name>
<accession>A0A2S0UHL2</accession>
<gene>
    <name evidence="2" type="ORF">HYN69_01165</name>
</gene>
<organism evidence="2 3">
    <name type="scientific">Paragemmobacter aquarius</name>
    <dbReference type="NCBI Taxonomy" id="2169400"/>
    <lineage>
        <taxon>Bacteria</taxon>
        <taxon>Pseudomonadati</taxon>
        <taxon>Pseudomonadota</taxon>
        <taxon>Alphaproteobacteria</taxon>
        <taxon>Rhodobacterales</taxon>
        <taxon>Paracoccaceae</taxon>
        <taxon>Paragemmobacter</taxon>
    </lineage>
</organism>
<keyword evidence="1" id="KW-0812">Transmembrane</keyword>
<keyword evidence="1" id="KW-0472">Membrane</keyword>
<protein>
    <submittedName>
        <fullName evidence="2">Uncharacterized protein</fullName>
    </submittedName>
</protein>
<keyword evidence="3" id="KW-1185">Reference proteome</keyword>
<proteinExistence type="predicted"/>
<dbReference type="EMBL" id="CP028918">
    <property type="protein sequence ID" value="AWB47299.1"/>
    <property type="molecule type" value="Genomic_DNA"/>
</dbReference>
<evidence type="ECO:0000313" key="2">
    <source>
        <dbReference type="EMBL" id="AWB47299.1"/>
    </source>
</evidence>
<dbReference type="KEGG" id="geh:HYN69_01165"/>
<evidence type="ECO:0000313" key="3">
    <source>
        <dbReference type="Proteomes" id="UP000244496"/>
    </source>
</evidence>
<feature type="transmembrane region" description="Helical" evidence="1">
    <location>
        <begin position="20"/>
        <end position="39"/>
    </location>
</feature>
<feature type="transmembrane region" description="Helical" evidence="1">
    <location>
        <begin position="51"/>
        <end position="70"/>
    </location>
</feature>
<keyword evidence="1" id="KW-1133">Transmembrane helix</keyword>
<sequence length="80" mass="8487">MVQTEGDMAGKYGPTRGEFVFRAVFSVLGLVAIGVLVALRGVPKGPGLVEVFGIALLFFGGTLVHSLWRLRGSGERGPDR</sequence>
<reference evidence="2 3" key="1">
    <citation type="submission" date="2018-04" db="EMBL/GenBank/DDBJ databases">
        <title>Genome sequencing of Gemmobacter.</title>
        <authorList>
            <person name="Yi H."/>
            <person name="Baek M.-G."/>
        </authorList>
    </citation>
    <scope>NUCLEOTIDE SEQUENCE [LARGE SCALE GENOMIC DNA]</scope>
    <source>
        <strain evidence="2 3">HYN0069</strain>
    </source>
</reference>
<dbReference type="AlphaFoldDB" id="A0A2S0UHL2"/>